<feature type="domain" description="Ubiquitin-like" evidence="4">
    <location>
        <begin position="56"/>
        <end position="123"/>
    </location>
</feature>
<dbReference type="AlphaFoldDB" id="A0A834GPH7"/>
<dbReference type="GO" id="GO:0051087">
    <property type="term" value="F:protein-folding chaperone binding"/>
    <property type="evidence" value="ECO:0007669"/>
    <property type="project" value="InterPro"/>
</dbReference>
<dbReference type="InterPro" id="IPR029071">
    <property type="entry name" value="Ubiquitin-like_domsf"/>
</dbReference>
<dbReference type="Proteomes" id="UP000626092">
    <property type="component" value="Unassembled WGS sequence"/>
</dbReference>
<sequence length="297" mass="33209">MLKKNSKATGMLSPARQSSTGVGGGGGLQVAGLEVRPGGMLVQQRNSDQIFSGPKVKVRVKYGSACHEISILPQSSFGDLKKMLAGLTGLHPNDQKLIYKEKERNSRAFLDEVGVTNGSKLVLTEDVLSRERRVLELRRSEKIDKASKAIAEIRLEIDKLAKQVSNLEVEFYSGRKAKEAVLLNLIELLMSQLLKLDGIVADGEVKLQRREQVRRVQKYIETLDLLKTKDAGNEQRHSNEQMPKQMQHHLEQRKQRNLTTQWGTFGSGVAAAPPPFTSSSAAHNFRYFYGNRPLQFQ</sequence>
<dbReference type="InterPro" id="IPR039773">
    <property type="entry name" value="BAG_chaperone_regulator"/>
</dbReference>
<gene>
    <name evidence="6" type="ORF">RHSIM_Rhsim07G0094700</name>
</gene>
<dbReference type="SMART" id="SM00213">
    <property type="entry name" value="UBQ"/>
    <property type="match status" value="1"/>
</dbReference>
<dbReference type="EMBL" id="WJXA01000007">
    <property type="protein sequence ID" value="KAF7137679.1"/>
    <property type="molecule type" value="Genomic_DNA"/>
</dbReference>
<keyword evidence="1" id="KW-0143">Chaperone</keyword>
<feature type="region of interest" description="Disordered" evidence="3">
    <location>
        <begin position="230"/>
        <end position="249"/>
    </location>
</feature>
<feature type="coiled-coil region" evidence="2">
    <location>
        <begin position="143"/>
        <end position="170"/>
    </location>
</feature>
<evidence type="ECO:0000256" key="1">
    <source>
        <dbReference type="ARBA" id="ARBA00023186"/>
    </source>
</evidence>
<dbReference type="InterPro" id="IPR003103">
    <property type="entry name" value="BAG_domain"/>
</dbReference>
<accession>A0A834GPH7</accession>
<dbReference type="PROSITE" id="PS50053">
    <property type="entry name" value="UBIQUITIN_2"/>
    <property type="match status" value="1"/>
</dbReference>
<dbReference type="InterPro" id="IPR036533">
    <property type="entry name" value="BAG_dom_sf"/>
</dbReference>
<dbReference type="GO" id="GO:0000774">
    <property type="term" value="F:adenyl-nucleotide exchange factor activity"/>
    <property type="evidence" value="ECO:0007669"/>
    <property type="project" value="TreeGrafter"/>
</dbReference>
<keyword evidence="7" id="KW-1185">Reference proteome</keyword>
<evidence type="ECO:0000256" key="2">
    <source>
        <dbReference type="SAM" id="Coils"/>
    </source>
</evidence>
<dbReference type="GO" id="GO:0050821">
    <property type="term" value="P:protein stabilization"/>
    <property type="evidence" value="ECO:0007669"/>
    <property type="project" value="TreeGrafter"/>
</dbReference>
<name>A0A834GPH7_RHOSS</name>
<dbReference type="OrthoDB" id="417450at2759"/>
<dbReference type="Gene3D" id="3.10.20.90">
    <property type="entry name" value="Phosphatidylinositol 3-kinase Catalytic Subunit, Chain A, domain 1"/>
    <property type="match status" value="1"/>
</dbReference>
<evidence type="ECO:0000256" key="3">
    <source>
        <dbReference type="SAM" id="MobiDB-lite"/>
    </source>
</evidence>
<dbReference type="Gene3D" id="1.20.58.120">
    <property type="entry name" value="BAG domain"/>
    <property type="match status" value="1"/>
</dbReference>
<protein>
    <submittedName>
        <fullName evidence="6">Uncharacterized protein</fullName>
    </submittedName>
</protein>
<feature type="region of interest" description="Disordered" evidence="3">
    <location>
        <begin position="1"/>
        <end position="25"/>
    </location>
</feature>
<organism evidence="6 7">
    <name type="scientific">Rhododendron simsii</name>
    <name type="common">Sims's rhododendron</name>
    <dbReference type="NCBI Taxonomy" id="118357"/>
    <lineage>
        <taxon>Eukaryota</taxon>
        <taxon>Viridiplantae</taxon>
        <taxon>Streptophyta</taxon>
        <taxon>Embryophyta</taxon>
        <taxon>Tracheophyta</taxon>
        <taxon>Spermatophyta</taxon>
        <taxon>Magnoliopsida</taxon>
        <taxon>eudicotyledons</taxon>
        <taxon>Gunneridae</taxon>
        <taxon>Pentapetalae</taxon>
        <taxon>asterids</taxon>
        <taxon>Ericales</taxon>
        <taxon>Ericaceae</taxon>
        <taxon>Ericoideae</taxon>
        <taxon>Rhodoreae</taxon>
        <taxon>Rhododendron</taxon>
    </lineage>
</organism>
<dbReference type="SUPFAM" id="SSF63491">
    <property type="entry name" value="BAG domain"/>
    <property type="match status" value="1"/>
</dbReference>
<evidence type="ECO:0000313" key="6">
    <source>
        <dbReference type="EMBL" id="KAF7137679.1"/>
    </source>
</evidence>
<dbReference type="GO" id="GO:0005737">
    <property type="term" value="C:cytoplasm"/>
    <property type="evidence" value="ECO:0007669"/>
    <property type="project" value="TreeGrafter"/>
</dbReference>
<dbReference type="PANTHER" id="PTHR12329:SF38">
    <property type="entry name" value="BAG FAMILY MOLECULAR CHAPERONE REGULATOR-LIKE PROTEIN"/>
    <property type="match status" value="1"/>
</dbReference>
<feature type="domain" description="BAG" evidence="5">
    <location>
        <begin position="149"/>
        <end position="227"/>
    </location>
</feature>
<comment type="caution">
    <text evidence="6">The sequence shown here is derived from an EMBL/GenBank/DDBJ whole genome shotgun (WGS) entry which is preliminary data.</text>
</comment>
<keyword evidence="2" id="KW-0175">Coiled coil</keyword>
<proteinExistence type="predicted"/>
<dbReference type="SMART" id="SM00264">
    <property type="entry name" value="BAG"/>
    <property type="match status" value="1"/>
</dbReference>
<reference evidence="6" key="1">
    <citation type="submission" date="2019-11" db="EMBL/GenBank/DDBJ databases">
        <authorList>
            <person name="Liu Y."/>
            <person name="Hou J."/>
            <person name="Li T.-Q."/>
            <person name="Guan C.-H."/>
            <person name="Wu X."/>
            <person name="Wu H.-Z."/>
            <person name="Ling F."/>
            <person name="Zhang R."/>
            <person name="Shi X.-G."/>
            <person name="Ren J.-P."/>
            <person name="Chen E.-F."/>
            <person name="Sun J.-M."/>
        </authorList>
    </citation>
    <scope>NUCLEOTIDE SEQUENCE</scope>
    <source>
        <strain evidence="6">Adult_tree_wgs_1</strain>
        <tissue evidence="6">Leaves</tissue>
    </source>
</reference>
<dbReference type="SUPFAM" id="SSF54236">
    <property type="entry name" value="Ubiquitin-like"/>
    <property type="match status" value="1"/>
</dbReference>
<evidence type="ECO:0000259" key="4">
    <source>
        <dbReference type="PROSITE" id="PS50053"/>
    </source>
</evidence>
<dbReference type="Pfam" id="PF02179">
    <property type="entry name" value="BAG"/>
    <property type="match status" value="1"/>
</dbReference>
<feature type="compositionally biased region" description="Basic and acidic residues" evidence="3">
    <location>
        <begin position="230"/>
        <end position="239"/>
    </location>
</feature>
<dbReference type="PROSITE" id="PS51035">
    <property type="entry name" value="BAG"/>
    <property type="match status" value="1"/>
</dbReference>
<dbReference type="PANTHER" id="PTHR12329">
    <property type="entry name" value="BCL2-ASSOCIATED ATHANOGENE"/>
    <property type="match status" value="1"/>
</dbReference>
<dbReference type="InterPro" id="IPR000626">
    <property type="entry name" value="Ubiquitin-like_dom"/>
</dbReference>
<dbReference type="Pfam" id="PF00240">
    <property type="entry name" value="ubiquitin"/>
    <property type="match status" value="1"/>
</dbReference>
<evidence type="ECO:0000259" key="5">
    <source>
        <dbReference type="PROSITE" id="PS51035"/>
    </source>
</evidence>
<evidence type="ECO:0000313" key="7">
    <source>
        <dbReference type="Proteomes" id="UP000626092"/>
    </source>
</evidence>